<dbReference type="Proteomes" id="UP001145114">
    <property type="component" value="Unassembled WGS sequence"/>
</dbReference>
<feature type="non-terminal residue" evidence="1">
    <location>
        <position position="112"/>
    </location>
</feature>
<dbReference type="EMBL" id="JAMZIH010001180">
    <property type="protein sequence ID" value="KAJ1678422.1"/>
    <property type="molecule type" value="Genomic_DNA"/>
</dbReference>
<comment type="caution">
    <text evidence="1">The sequence shown here is derived from an EMBL/GenBank/DDBJ whole genome shotgun (WGS) entry which is preliminary data.</text>
</comment>
<sequence length="112" mass="13093">MANRDVCPSAWRCKYLTELTVHGWSPSLVEAGLLCEQLSWLKSLRVKITEQDGISSLDSWPKVHEHIYRVRIDYYKDEIELDILHALIQRLTCLKEVSFCKMPRFAFIPAEI</sequence>
<keyword evidence="2" id="KW-1185">Reference proteome</keyword>
<accession>A0ACC1HQB7</accession>
<reference evidence="1" key="1">
    <citation type="submission" date="2022-06" db="EMBL/GenBank/DDBJ databases">
        <title>Phylogenomic reconstructions and comparative analyses of Kickxellomycotina fungi.</title>
        <authorList>
            <person name="Reynolds N.K."/>
            <person name="Stajich J.E."/>
            <person name="Barry K."/>
            <person name="Grigoriev I.V."/>
            <person name="Crous P."/>
            <person name="Smith M.E."/>
        </authorList>
    </citation>
    <scope>NUCLEOTIDE SEQUENCE</scope>
    <source>
        <strain evidence="1">RSA 2271</strain>
    </source>
</reference>
<name>A0ACC1HQB7_9FUNG</name>
<proteinExistence type="predicted"/>
<evidence type="ECO:0000313" key="2">
    <source>
        <dbReference type="Proteomes" id="UP001145114"/>
    </source>
</evidence>
<evidence type="ECO:0000313" key="1">
    <source>
        <dbReference type="EMBL" id="KAJ1678422.1"/>
    </source>
</evidence>
<organism evidence="1 2">
    <name type="scientific">Spiromyces aspiralis</name>
    <dbReference type="NCBI Taxonomy" id="68401"/>
    <lineage>
        <taxon>Eukaryota</taxon>
        <taxon>Fungi</taxon>
        <taxon>Fungi incertae sedis</taxon>
        <taxon>Zoopagomycota</taxon>
        <taxon>Kickxellomycotina</taxon>
        <taxon>Kickxellomycetes</taxon>
        <taxon>Kickxellales</taxon>
        <taxon>Kickxellaceae</taxon>
        <taxon>Spiromyces</taxon>
    </lineage>
</organism>
<gene>
    <name evidence="1" type="ORF">EV182_004078</name>
</gene>
<protein>
    <submittedName>
        <fullName evidence="1">Uncharacterized protein</fullName>
    </submittedName>
</protein>